<dbReference type="Gene3D" id="3.30.200.20">
    <property type="entry name" value="Phosphorylase Kinase, domain 1"/>
    <property type="match status" value="1"/>
</dbReference>
<name>A0A5C5YZC7_9BACT</name>
<feature type="compositionally biased region" description="Polar residues" evidence="4">
    <location>
        <begin position="116"/>
        <end position="131"/>
    </location>
</feature>
<dbReference type="PROSITE" id="PS00108">
    <property type="entry name" value="PROTEIN_KINASE_ST"/>
    <property type="match status" value="1"/>
</dbReference>
<feature type="repeat" description="WD" evidence="3">
    <location>
        <begin position="1019"/>
        <end position="1050"/>
    </location>
</feature>
<sequence>MADSQDVDLEAIVKAASCLPPKQREQFVLLLPATVRAHVLDRLEALSKANVKLRGLDEGTPTVAENPSVDVDDVVEASLSKSNPTVESVDGCDLPTLAMTQDVIRRDKTIVMSCDSKQSLGDKSSDSNSDFNEVADDGFSDSQTASKRSRVRLVRRHARGAIGEVFVAYDGQLSREVALKRIRPELPPSKRRVRRFIREAVITAKLQHPGIVPIYDLGDDGLSAHYTMPLVSGSTLTALIEQTHHELGSRPTREEWMSKLRPLLTHFIAVCNAIDYAHSQRVLHRDLKPSNIIIGSQGQTLVLDWGCAKNIGDLDSNDGLDSDDGEMLTEAGGGADITVAGSVMGTIGFMSPEQASGENEQVGTASDIFGLGATLFCVLTGDLAFKSGSNIKQALEEVRQAAFRRVDEIDPRVPAPLVAICHHAMERSPEDRYRSAGDLGRDIDAFLAGEQVTAYREPLRDRLKRFAKRHQTAVATLLGTFLVGFVALVFVTLMIEQQRGALSEKNQQLDFVNDQLEKAVVIEDELIQAGTIREESIKRQLYETQMLLASEASSEPGGVGRMRELIDRWRGDELKYLRGWEWHHLDALGHRELWKVDVNSTANRVLFTRDHPNAKVFDAGQSLITTINVVDEDSVAEDSVAENRVAENSVAENSVAENRVAERIMDVEALPKNVTVVDYNRDQSLLAMGLTDGKVIVVHTTDANFEPVEFIYLDSSVTDVCWNIGGDYLAASDASGELAVWQWYERQIRGTGQGVLNQPGKRLLTWSYDGQQVSWTTGTEIRRLTMKNEHEDVIARDDWIVNPCWSHEGKLLAYIGPENSIVVTDPISQSTNRYTGHQLFVESLAWHPNQHFLLSASADGTVRIWNADTHKQVEQLLGHSANVYAAAWSRDGKKVVSGGLPEDSLHVWDVSNLGKEAFDRELQDHPAVAWFPNGDQLAVAERGDILLQNSIGDSKWIRSKEPKPPEIFAIDVADSEKQIACVSASGRIWTIDIESGDISKVYDSGGRRNQFPEITSKGVAWSADGRYLAGVGAGGKLRVWDVASGEDIGTEIEQRGTTLVVAWVPKSAGDPTLLAYAGTDDNVYVFDPDKREVIAEITQYGWKTSLAWSGEGTRIAVGDRRNISIWDVETESLIATCDGPSAMVWDVSWNDSQNRIAALTEDGRVSVWNSLTWKYCGKFNLHDRAPYSIRWSPDGKRLVSTARYGRIVFQDIDH</sequence>
<feature type="repeat" description="WD" evidence="3">
    <location>
        <begin position="876"/>
        <end position="912"/>
    </location>
</feature>
<dbReference type="PANTHER" id="PTHR19848:SF8">
    <property type="entry name" value="F-BOX AND WD REPEAT DOMAIN CONTAINING 7"/>
    <property type="match status" value="1"/>
</dbReference>
<proteinExistence type="predicted"/>
<feature type="transmembrane region" description="Helical" evidence="5">
    <location>
        <begin position="472"/>
        <end position="495"/>
    </location>
</feature>
<evidence type="ECO:0000313" key="8">
    <source>
        <dbReference type="Proteomes" id="UP000315010"/>
    </source>
</evidence>
<dbReference type="InterPro" id="IPR001680">
    <property type="entry name" value="WD40_rpt"/>
</dbReference>
<dbReference type="SUPFAM" id="SSF50978">
    <property type="entry name" value="WD40 repeat-like"/>
    <property type="match status" value="2"/>
</dbReference>
<keyword evidence="5" id="KW-1133">Transmembrane helix</keyword>
<dbReference type="EC" id="2.7.11.1" evidence="7"/>
<dbReference type="InterPro" id="IPR011009">
    <property type="entry name" value="Kinase-like_dom_sf"/>
</dbReference>
<dbReference type="InterPro" id="IPR015943">
    <property type="entry name" value="WD40/YVTN_repeat-like_dom_sf"/>
</dbReference>
<dbReference type="SMART" id="SM00320">
    <property type="entry name" value="WD40"/>
    <property type="match status" value="10"/>
</dbReference>
<dbReference type="PANTHER" id="PTHR19848">
    <property type="entry name" value="WD40 REPEAT PROTEIN"/>
    <property type="match status" value="1"/>
</dbReference>
<dbReference type="AlphaFoldDB" id="A0A5C5YZC7"/>
<gene>
    <name evidence="7" type="primary">pknD_2</name>
    <name evidence="7" type="ORF">CA13_11700</name>
</gene>
<dbReference type="GO" id="GO:0005524">
    <property type="term" value="F:ATP binding"/>
    <property type="evidence" value="ECO:0007669"/>
    <property type="project" value="InterPro"/>
</dbReference>
<dbReference type="SMART" id="SM00220">
    <property type="entry name" value="S_TKc"/>
    <property type="match status" value="1"/>
</dbReference>
<protein>
    <submittedName>
        <fullName evidence="7">Serine/threonine-protein kinase PknD</fullName>
        <ecNumber evidence="7">2.7.11.1</ecNumber>
    </submittedName>
</protein>
<dbReference type="PROSITE" id="PS50011">
    <property type="entry name" value="PROTEIN_KINASE_DOM"/>
    <property type="match status" value="1"/>
</dbReference>
<keyword evidence="5" id="KW-0472">Membrane</keyword>
<keyword evidence="5" id="KW-0812">Transmembrane</keyword>
<evidence type="ECO:0000259" key="6">
    <source>
        <dbReference type="PROSITE" id="PS50011"/>
    </source>
</evidence>
<evidence type="ECO:0000256" key="3">
    <source>
        <dbReference type="PROSITE-ProRule" id="PRU00221"/>
    </source>
</evidence>
<organism evidence="7 8">
    <name type="scientific">Novipirellula herctigrandis</name>
    <dbReference type="NCBI Taxonomy" id="2527986"/>
    <lineage>
        <taxon>Bacteria</taxon>
        <taxon>Pseudomonadati</taxon>
        <taxon>Planctomycetota</taxon>
        <taxon>Planctomycetia</taxon>
        <taxon>Pirellulales</taxon>
        <taxon>Pirellulaceae</taxon>
        <taxon>Novipirellula</taxon>
    </lineage>
</organism>
<dbReference type="SUPFAM" id="SSF56112">
    <property type="entry name" value="Protein kinase-like (PK-like)"/>
    <property type="match status" value="1"/>
</dbReference>
<dbReference type="EMBL" id="SJPJ01000001">
    <property type="protein sequence ID" value="TWT79763.1"/>
    <property type="molecule type" value="Genomic_DNA"/>
</dbReference>
<dbReference type="CDD" id="cd00200">
    <property type="entry name" value="WD40"/>
    <property type="match status" value="1"/>
</dbReference>
<dbReference type="PROSITE" id="PS50082">
    <property type="entry name" value="WD_REPEATS_2"/>
    <property type="match status" value="4"/>
</dbReference>
<dbReference type="Gene3D" id="2.130.10.10">
    <property type="entry name" value="YVTN repeat-like/Quinoprotein amine dehydrogenase"/>
    <property type="match status" value="3"/>
</dbReference>
<dbReference type="RefSeq" id="WP_419193955.1">
    <property type="nucleotide sequence ID" value="NZ_SJPJ01000001.1"/>
</dbReference>
<keyword evidence="7" id="KW-0418">Kinase</keyword>
<reference evidence="7 8" key="1">
    <citation type="submission" date="2019-02" db="EMBL/GenBank/DDBJ databases">
        <title>Deep-cultivation of Planctomycetes and their phenomic and genomic characterization uncovers novel biology.</title>
        <authorList>
            <person name="Wiegand S."/>
            <person name="Jogler M."/>
            <person name="Boedeker C."/>
            <person name="Pinto D."/>
            <person name="Vollmers J."/>
            <person name="Rivas-Marin E."/>
            <person name="Kohn T."/>
            <person name="Peeters S.H."/>
            <person name="Heuer A."/>
            <person name="Rast P."/>
            <person name="Oberbeckmann S."/>
            <person name="Bunk B."/>
            <person name="Jeske O."/>
            <person name="Meyerdierks A."/>
            <person name="Storesund J.E."/>
            <person name="Kallscheuer N."/>
            <person name="Luecker S."/>
            <person name="Lage O.M."/>
            <person name="Pohl T."/>
            <person name="Merkel B.J."/>
            <person name="Hornburger P."/>
            <person name="Mueller R.-W."/>
            <person name="Bruemmer F."/>
            <person name="Labrenz M."/>
            <person name="Spormann A.M."/>
            <person name="Op Den Camp H."/>
            <person name="Overmann J."/>
            <person name="Amann R."/>
            <person name="Jetten M.S.M."/>
            <person name="Mascher T."/>
            <person name="Medema M.H."/>
            <person name="Devos D.P."/>
            <person name="Kaster A.-K."/>
            <person name="Ovreas L."/>
            <person name="Rohde M."/>
            <person name="Galperin M.Y."/>
            <person name="Jogler C."/>
        </authorList>
    </citation>
    <scope>NUCLEOTIDE SEQUENCE [LARGE SCALE GENOMIC DNA]</scope>
    <source>
        <strain evidence="7 8">CA13</strain>
    </source>
</reference>
<feature type="domain" description="Protein kinase" evidence="6">
    <location>
        <begin position="151"/>
        <end position="447"/>
    </location>
</feature>
<dbReference type="CDD" id="cd14014">
    <property type="entry name" value="STKc_PknB_like"/>
    <property type="match status" value="1"/>
</dbReference>
<dbReference type="InterPro" id="IPR036322">
    <property type="entry name" value="WD40_repeat_dom_sf"/>
</dbReference>
<feature type="repeat" description="WD" evidence="3">
    <location>
        <begin position="1137"/>
        <end position="1169"/>
    </location>
</feature>
<dbReference type="InterPro" id="IPR008271">
    <property type="entry name" value="Ser/Thr_kinase_AS"/>
</dbReference>
<dbReference type="Proteomes" id="UP000315010">
    <property type="component" value="Unassembled WGS sequence"/>
</dbReference>
<evidence type="ECO:0000313" key="7">
    <source>
        <dbReference type="EMBL" id="TWT79763.1"/>
    </source>
</evidence>
<feature type="region of interest" description="Disordered" evidence="4">
    <location>
        <begin position="116"/>
        <end position="147"/>
    </location>
</feature>
<dbReference type="InterPro" id="IPR019775">
    <property type="entry name" value="WD40_repeat_CS"/>
</dbReference>
<dbReference type="GO" id="GO:0004674">
    <property type="term" value="F:protein serine/threonine kinase activity"/>
    <property type="evidence" value="ECO:0007669"/>
    <property type="project" value="UniProtKB-EC"/>
</dbReference>
<dbReference type="Pfam" id="PF00069">
    <property type="entry name" value="Pkinase"/>
    <property type="match status" value="1"/>
</dbReference>
<feature type="repeat" description="WD" evidence="3">
    <location>
        <begin position="834"/>
        <end position="875"/>
    </location>
</feature>
<keyword evidence="8" id="KW-1185">Reference proteome</keyword>
<dbReference type="InterPro" id="IPR000719">
    <property type="entry name" value="Prot_kinase_dom"/>
</dbReference>
<evidence type="ECO:0000256" key="1">
    <source>
        <dbReference type="ARBA" id="ARBA00022574"/>
    </source>
</evidence>
<accession>A0A5C5YZC7</accession>
<evidence type="ECO:0000256" key="4">
    <source>
        <dbReference type="SAM" id="MobiDB-lite"/>
    </source>
</evidence>
<comment type="caution">
    <text evidence="7">The sequence shown here is derived from an EMBL/GenBank/DDBJ whole genome shotgun (WGS) entry which is preliminary data.</text>
</comment>
<dbReference type="Gene3D" id="1.10.510.10">
    <property type="entry name" value="Transferase(Phosphotransferase) domain 1"/>
    <property type="match status" value="1"/>
</dbReference>
<dbReference type="PROSITE" id="PS50294">
    <property type="entry name" value="WD_REPEATS_REGION"/>
    <property type="match status" value="1"/>
</dbReference>
<keyword evidence="1 3" id="KW-0853">WD repeat</keyword>
<keyword evidence="2" id="KW-0677">Repeat</keyword>
<keyword evidence="7" id="KW-0808">Transferase</keyword>
<dbReference type="Pfam" id="PF00400">
    <property type="entry name" value="WD40"/>
    <property type="match status" value="4"/>
</dbReference>
<evidence type="ECO:0000256" key="2">
    <source>
        <dbReference type="ARBA" id="ARBA00022737"/>
    </source>
</evidence>
<dbReference type="PROSITE" id="PS00678">
    <property type="entry name" value="WD_REPEATS_1"/>
    <property type="match status" value="1"/>
</dbReference>
<evidence type="ECO:0000256" key="5">
    <source>
        <dbReference type="SAM" id="Phobius"/>
    </source>
</evidence>